<dbReference type="EMBL" id="JANIBK010000019">
    <property type="protein sequence ID" value="MCQ8127934.1"/>
    <property type="molecule type" value="Genomic_DNA"/>
</dbReference>
<organism evidence="4 5">
    <name type="scientific">Methylomonas rivi</name>
    <dbReference type="NCBI Taxonomy" id="2952226"/>
    <lineage>
        <taxon>Bacteria</taxon>
        <taxon>Pseudomonadati</taxon>
        <taxon>Pseudomonadota</taxon>
        <taxon>Gammaproteobacteria</taxon>
        <taxon>Methylococcales</taxon>
        <taxon>Methylococcaceae</taxon>
        <taxon>Methylomonas</taxon>
    </lineage>
</organism>
<name>A0ABT1U294_9GAMM</name>
<keyword evidence="2" id="KW-0677">Repeat</keyword>
<dbReference type="Gene3D" id="2.160.10.10">
    <property type="entry name" value="Hexapeptide repeat proteins"/>
    <property type="match status" value="1"/>
</dbReference>
<dbReference type="PROSITE" id="PS00101">
    <property type="entry name" value="HEXAPEP_TRANSFERASES"/>
    <property type="match status" value="1"/>
</dbReference>
<dbReference type="RefSeq" id="WP_256614294.1">
    <property type="nucleotide sequence ID" value="NZ_JANIBK010000019.1"/>
</dbReference>
<dbReference type="InterPro" id="IPR011004">
    <property type="entry name" value="Trimer_LpxA-like_sf"/>
</dbReference>
<evidence type="ECO:0000256" key="1">
    <source>
        <dbReference type="ARBA" id="ARBA00022679"/>
    </source>
</evidence>
<reference evidence="4 5" key="1">
    <citation type="submission" date="2022-07" db="EMBL/GenBank/DDBJ databases">
        <title>Methylomonas rivi sp. nov., Methylomonas rosea sp. nov., Methylomonas aureus sp. nov. and Methylomonas subterranea sp. nov., four novel methanotrophs isolated from a freshwater creek and the deep terrestrial subsurface.</title>
        <authorList>
            <person name="Abin C."/>
            <person name="Sankaranarayanan K."/>
            <person name="Garner C."/>
            <person name="Sindelar R."/>
            <person name="Kotary K."/>
            <person name="Garner R."/>
            <person name="Barclay S."/>
            <person name="Lawson P."/>
            <person name="Krumholz L."/>
        </authorList>
    </citation>
    <scope>NUCLEOTIDE SEQUENCE [LARGE SCALE GENOMIC DNA]</scope>
    <source>
        <strain evidence="4 5">WSC-6</strain>
    </source>
</reference>
<keyword evidence="1" id="KW-0808">Transferase</keyword>
<sequence>MTALKKLVWTYGYCGLLRLMLDYLHTRLLFSDARMVRRPVYVRGKANIRWGKRLTTGVGVRLDVFCSDAEQRLFFGDDVQLNDYVHIGVIERVEIGNDVLIASKVFISDHNHGGYSDFIAESEPFVPPLRRPLVAKPVCIGDRVWIGEQVCILPGVIIGEGAIVGAGSVVTRDVPANSIVAGNPARIIRVFNAESGAWQRV</sequence>
<protein>
    <submittedName>
        <fullName evidence="4">Acetyltransferase</fullName>
    </submittedName>
</protein>
<dbReference type="NCBIfam" id="NF007240">
    <property type="entry name" value="PRK09677.1"/>
    <property type="match status" value="1"/>
</dbReference>
<dbReference type="CDD" id="cd04647">
    <property type="entry name" value="LbH_MAT_like"/>
    <property type="match status" value="1"/>
</dbReference>
<dbReference type="InterPro" id="IPR051159">
    <property type="entry name" value="Hexapeptide_acetyltransf"/>
</dbReference>
<evidence type="ECO:0000256" key="3">
    <source>
        <dbReference type="ARBA" id="ARBA00023315"/>
    </source>
</evidence>
<dbReference type="InterPro" id="IPR001451">
    <property type="entry name" value="Hexapep"/>
</dbReference>
<comment type="caution">
    <text evidence="4">The sequence shown here is derived from an EMBL/GenBank/DDBJ whole genome shotgun (WGS) entry which is preliminary data.</text>
</comment>
<keyword evidence="3" id="KW-0012">Acyltransferase</keyword>
<gene>
    <name evidence="4" type="ORF">NP596_05610</name>
</gene>
<dbReference type="PANTHER" id="PTHR23416:SF78">
    <property type="entry name" value="LIPOPOLYSACCHARIDE BIOSYNTHESIS O-ACETYL TRANSFERASE WBBJ-RELATED"/>
    <property type="match status" value="1"/>
</dbReference>
<dbReference type="InterPro" id="IPR018357">
    <property type="entry name" value="Hexapep_transf_CS"/>
</dbReference>
<accession>A0ABT1U294</accession>
<evidence type="ECO:0000256" key="2">
    <source>
        <dbReference type="ARBA" id="ARBA00022737"/>
    </source>
</evidence>
<evidence type="ECO:0000313" key="5">
    <source>
        <dbReference type="Proteomes" id="UP001524586"/>
    </source>
</evidence>
<dbReference type="Proteomes" id="UP001524586">
    <property type="component" value="Unassembled WGS sequence"/>
</dbReference>
<dbReference type="PANTHER" id="PTHR23416">
    <property type="entry name" value="SIALIC ACID SYNTHASE-RELATED"/>
    <property type="match status" value="1"/>
</dbReference>
<dbReference type="SUPFAM" id="SSF51161">
    <property type="entry name" value="Trimeric LpxA-like enzymes"/>
    <property type="match status" value="1"/>
</dbReference>
<dbReference type="Pfam" id="PF00132">
    <property type="entry name" value="Hexapep"/>
    <property type="match status" value="1"/>
</dbReference>
<evidence type="ECO:0000313" key="4">
    <source>
        <dbReference type="EMBL" id="MCQ8127934.1"/>
    </source>
</evidence>
<keyword evidence="5" id="KW-1185">Reference proteome</keyword>
<proteinExistence type="predicted"/>